<evidence type="ECO:0000313" key="2">
    <source>
        <dbReference type="Proteomes" id="UP000803844"/>
    </source>
</evidence>
<proteinExistence type="predicted"/>
<reference evidence="1" key="1">
    <citation type="journal article" date="2020" name="Phytopathology">
        <title>Genome sequence of the chestnut blight fungus Cryphonectria parasitica EP155: A fundamental resource for an archetypical invasive plant pathogen.</title>
        <authorList>
            <person name="Crouch J.A."/>
            <person name="Dawe A."/>
            <person name="Aerts A."/>
            <person name="Barry K."/>
            <person name="Churchill A.C.L."/>
            <person name="Grimwood J."/>
            <person name="Hillman B."/>
            <person name="Milgroom M.G."/>
            <person name="Pangilinan J."/>
            <person name="Smith M."/>
            <person name="Salamov A."/>
            <person name="Schmutz J."/>
            <person name="Yadav J."/>
            <person name="Grigoriev I.V."/>
            <person name="Nuss D."/>
        </authorList>
    </citation>
    <scope>NUCLEOTIDE SEQUENCE</scope>
    <source>
        <strain evidence="1">EP155</strain>
    </source>
</reference>
<accession>A0A9P4XS84</accession>
<dbReference type="OrthoDB" id="5241776at2759"/>
<dbReference type="AlphaFoldDB" id="A0A9P4XS84"/>
<dbReference type="EMBL" id="MU032355">
    <property type="protein sequence ID" value="KAF3759865.1"/>
    <property type="molecule type" value="Genomic_DNA"/>
</dbReference>
<keyword evidence="2" id="KW-1185">Reference proteome</keyword>
<sequence>MHNLVFLIKILNRINKFYICKSSSVPKSIQDRDLLVSCLLENFVEMLICSYCKDYSFGFCKISPGNSSCYIECIQLSCSKCNVISSSSEKLCNIAT</sequence>
<dbReference type="GeneID" id="63835193"/>
<organism evidence="1 2">
    <name type="scientific">Cryphonectria parasitica (strain ATCC 38755 / EP155)</name>
    <dbReference type="NCBI Taxonomy" id="660469"/>
    <lineage>
        <taxon>Eukaryota</taxon>
        <taxon>Fungi</taxon>
        <taxon>Dikarya</taxon>
        <taxon>Ascomycota</taxon>
        <taxon>Pezizomycotina</taxon>
        <taxon>Sordariomycetes</taxon>
        <taxon>Sordariomycetidae</taxon>
        <taxon>Diaporthales</taxon>
        <taxon>Cryphonectriaceae</taxon>
        <taxon>Cryphonectria-Endothia species complex</taxon>
        <taxon>Cryphonectria</taxon>
    </lineage>
</organism>
<dbReference type="Proteomes" id="UP000803844">
    <property type="component" value="Unassembled WGS sequence"/>
</dbReference>
<comment type="caution">
    <text evidence="1">The sequence shown here is derived from an EMBL/GenBank/DDBJ whole genome shotgun (WGS) entry which is preliminary data.</text>
</comment>
<name>A0A9P4XS84_CRYP1</name>
<dbReference type="RefSeq" id="XP_040770844.1">
    <property type="nucleotide sequence ID" value="XM_040918064.1"/>
</dbReference>
<evidence type="ECO:0000313" key="1">
    <source>
        <dbReference type="EMBL" id="KAF3759865.1"/>
    </source>
</evidence>
<protein>
    <submittedName>
        <fullName evidence="1">Uncharacterized protein</fullName>
    </submittedName>
</protein>
<gene>
    <name evidence="1" type="ORF">M406DRAFT_270221</name>
</gene>